<protein>
    <submittedName>
        <fullName evidence="2">Uncharacterized protein</fullName>
    </submittedName>
</protein>
<dbReference type="OrthoDB" id="7772439at2"/>
<dbReference type="RefSeq" id="WP_090613410.1">
    <property type="nucleotide sequence ID" value="NZ_CP067124.1"/>
</dbReference>
<keyword evidence="1" id="KW-1133">Transmembrane helix</keyword>
<keyword evidence="1" id="KW-0472">Membrane</keyword>
<evidence type="ECO:0000313" key="3">
    <source>
        <dbReference type="Proteomes" id="UP000199054"/>
    </source>
</evidence>
<name>A0A1H8K2B9_9RHOB</name>
<keyword evidence="1" id="KW-0812">Transmembrane</keyword>
<feature type="transmembrane region" description="Helical" evidence="1">
    <location>
        <begin position="6"/>
        <end position="23"/>
    </location>
</feature>
<organism evidence="2 3">
    <name type="scientific">Paracoccus alcaliphilus</name>
    <dbReference type="NCBI Taxonomy" id="34002"/>
    <lineage>
        <taxon>Bacteria</taxon>
        <taxon>Pseudomonadati</taxon>
        <taxon>Pseudomonadota</taxon>
        <taxon>Alphaproteobacteria</taxon>
        <taxon>Rhodobacterales</taxon>
        <taxon>Paracoccaceae</taxon>
        <taxon>Paracoccus</taxon>
    </lineage>
</organism>
<feature type="transmembrane region" description="Helical" evidence="1">
    <location>
        <begin position="81"/>
        <end position="98"/>
    </location>
</feature>
<feature type="transmembrane region" description="Helical" evidence="1">
    <location>
        <begin position="35"/>
        <end position="54"/>
    </location>
</feature>
<sequence length="128" mass="14527">MALIIGTIAIINAVGLVMIVWAFRTSLRVVGEATWWFVVGFALLSFILILRGLYWDVALPLARAYAPGAAAAWSELVSGRMFNVVFSGLMMLSIYCALKCRQALIPAHERADWPWWKAWMHPTKIRFW</sequence>
<evidence type="ECO:0000313" key="2">
    <source>
        <dbReference type="EMBL" id="SEN86955.1"/>
    </source>
</evidence>
<dbReference type="AlphaFoldDB" id="A0A1H8K2B9"/>
<gene>
    <name evidence="2" type="ORF">SAMN04489859_10203</name>
</gene>
<reference evidence="2 3" key="1">
    <citation type="submission" date="2016-10" db="EMBL/GenBank/DDBJ databases">
        <authorList>
            <person name="de Groot N.N."/>
        </authorList>
    </citation>
    <scope>NUCLEOTIDE SEQUENCE [LARGE SCALE GENOMIC DNA]</scope>
    <source>
        <strain evidence="2 3">DSM 8512</strain>
    </source>
</reference>
<accession>A0A1H8K2B9</accession>
<evidence type="ECO:0000256" key="1">
    <source>
        <dbReference type="SAM" id="Phobius"/>
    </source>
</evidence>
<proteinExistence type="predicted"/>
<dbReference type="STRING" id="34002.SAMN04489859_10203"/>
<keyword evidence="3" id="KW-1185">Reference proteome</keyword>
<dbReference type="EMBL" id="FODE01000020">
    <property type="protein sequence ID" value="SEN86955.1"/>
    <property type="molecule type" value="Genomic_DNA"/>
</dbReference>
<dbReference type="Proteomes" id="UP000199054">
    <property type="component" value="Unassembled WGS sequence"/>
</dbReference>